<proteinExistence type="predicted"/>
<organism evidence="2 3">
    <name type="scientific">Catenulispora subtropica</name>
    <dbReference type="NCBI Taxonomy" id="450798"/>
    <lineage>
        <taxon>Bacteria</taxon>
        <taxon>Bacillati</taxon>
        <taxon>Actinomycetota</taxon>
        <taxon>Actinomycetes</taxon>
        <taxon>Catenulisporales</taxon>
        <taxon>Catenulisporaceae</taxon>
        <taxon>Catenulispora</taxon>
    </lineage>
</organism>
<dbReference type="RefSeq" id="WP_344655171.1">
    <property type="nucleotide sequence ID" value="NZ_BAAAQM010000001.1"/>
</dbReference>
<feature type="compositionally biased region" description="Low complexity" evidence="1">
    <location>
        <begin position="197"/>
        <end position="210"/>
    </location>
</feature>
<evidence type="ECO:0000256" key="1">
    <source>
        <dbReference type="SAM" id="MobiDB-lite"/>
    </source>
</evidence>
<dbReference type="EMBL" id="BAAAQM010000001">
    <property type="protein sequence ID" value="GAA1952018.1"/>
    <property type="molecule type" value="Genomic_DNA"/>
</dbReference>
<gene>
    <name evidence="2" type="ORF">GCM10009838_03930</name>
</gene>
<dbReference type="Proteomes" id="UP001499854">
    <property type="component" value="Unassembled WGS sequence"/>
</dbReference>
<accession>A0ABP5BVQ7</accession>
<feature type="compositionally biased region" description="Low complexity" evidence="1">
    <location>
        <begin position="152"/>
        <end position="189"/>
    </location>
</feature>
<sequence>MTTTTQPWLRAELISAPETTPGAQLMIPADGVEFHDDQLVFHHQGEVVYVADQGQLRSITWFAKQPNPELARRKALWPNHGTRWTDPQRTDLLHRLRLGQSWAAISTAAGRSRTGCQQEAIKQGWIDPDTLKPLPALFTGPFAPADATPLDGPAAEPAPQAGAAPSAEPAFQAGAAPSAEANAAEMPTATPAPPSAPTQTSAPAATTPHPGVDVGVPDRPDQPSSDQAPGFADVSTVPTDLPPQTTSPAFSSTAADPTPPPDPDKSPSPGPDIPPSPPRIPRQRTGSGTDPDPHSDIGPGDRLLNHAQPSLAGATLAAYLNPPKGHPTGAT</sequence>
<evidence type="ECO:0000313" key="2">
    <source>
        <dbReference type="EMBL" id="GAA1952018.1"/>
    </source>
</evidence>
<comment type="caution">
    <text evidence="2">The sequence shown here is derived from an EMBL/GenBank/DDBJ whole genome shotgun (WGS) entry which is preliminary data.</text>
</comment>
<feature type="region of interest" description="Disordered" evidence="1">
    <location>
        <begin position="137"/>
        <end position="331"/>
    </location>
</feature>
<feature type="compositionally biased region" description="Pro residues" evidence="1">
    <location>
        <begin position="257"/>
        <end position="280"/>
    </location>
</feature>
<name>A0ABP5BVQ7_9ACTN</name>
<feature type="compositionally biased region" description="Low complexity" evidence="1">
    <location>
        <begin position="242"/>
        <end position="256"/>
    </location>
</feature>
<reference evidence="3" key="1">
    <citation type="journal article" date="2019" name="Int. J. Syst. Evol. Microbiol.">
        <title>The Global Catalogue of Microorganisms (GCM) 10K type strain sequencing project: providing services to taxonomists for standard genome sequencing and annotation.</title>
        <authorList>
            <consortium name="The Broad Institute Genomics Platform"/>
            <consortium name="The Broad Institute Genome Sequencing Center for Infectious Disease"/>
            <person name="Wu L."/>
            <person name="Ma J."/>
        </authorList>
    </citation>
    <scope>NUCLEOTIDE SEQUENCE [LARGE SCALE GENOMIC DNA]</scope>
    <source>
        <strain evidence="3">JCM 16013</strain>
    </source>
</reference>
<protein>
    <submittedName>
        <fullName evidence="2">Uncharacterized protein</fullName>
    </submittedName>
</protein>
<keyword evidence="3" id="KW-1185">Reference proteome</keyword>
<evidence type="ECO:0000313" key="3">
    <source>
        <dbReference type="Proteomes" id="UP001499854"/>
    </source>
</evidence>